<comment type="caution">
    <text evidence="1">The sequence shown here is derived from an EMBL/GenBank/DDBJ whole genome shotgun (WGS) entry which is preliminary data.</text>
</comment>
<gene>
    <name evidence="1" type="ORF">G6F50_016321</name>
</gene>
<dbReference type="EMBL" id="JAANIU010010111">
    <property type="protein sequence ID" value="KAG1532175.1"/>
    <property type="molecule type" value="Genomic_DNA"/>
</dbReference>
<organism evidence="1 2">
    <name type="scientific">Rhizopus delemar</name>
    <dbReference type="NCBI Taxonomy" id="936053"/>
    <lineage>
        <taxon>Eukaryota</taxon>
        <taxon>Fungi</taxon>
        <taxon>Fungi incertae sedis</taxon>
        <taxon>Mucoromycota</taxon>
        <taxon>Mucoromycotina</taxon>
        <taxon>Mucoromycetes</taxon>
        <taxon>Mucorales</taxon>
        <taxon>Mucorineae</taxon>
        <taxon>Rhizopodaceae</taxon>
        <taxon>Rhizopus</taxon>
    </lineage>
</organism>
<evidence type="ECO:0000313" key="1">
    <source>
        <dbReference type="EMBL" id="KAG1532175.1"/>
    </source>
</evidence>
<reference evidence="1 2" key="1">
    <citation type="journal article" date="2020" name="Microb. Genom.">
        <title>Genetic diversity of clinical and environmental Mucorales isolates obtained from an investigation of mucormycosis cases among solid organ transplant recipients.</title>
        <authorList>
            <person name="Nguyen M.H."/>
            <person name="Kaul D."/>
            <person name="Muto C."/>
            <person name="Cheng S.J."/>
            <person name="Richter R.A."/>
            <person name="Bruno V.M."/>
            <person name="Liu G."/>
            <person name="Beyhan S."/>
            <person name="Sundermann A.J."/>
            <person name="Mounaud S."/>
            <person name="Pasculle A.W."/>
            <person name="Nierman W.C."/>
            <person name="Driscoll E."/>
            <person name="Cumbie R."/>
            <person name="Clancy C.J."/>
            <person name="Dupont C.L."/>
        </authorList>
    </citation>
    <scope>NUCLEOTIDE SEQUENCE [LARGE SCALE GENOMIC DNA]</scope>
    <source>
        <strain evidence="1 2">GL24</strain>
    </source>
</reference>
<evidence type="ECO:0000313" key="2">
    <source>
        <dbReference type="Proteomes" id="UP000740926"/>
    </source>
</evidence>
<name>A0A9P6XU32_9FUNG</name>
<dbReference type="AlphaFoldDB" id="A0A9P6XU32"/>
<accession>A0A9P6XU32</accession>
<protein>
    <submittedName>
        <fullName evidence="1">Uncharacterized protein</fullName>
    </submittedName>
</protein>
<proteinExistence type="predicted"/>
<keyword evidence="2" id="KW-1185">Reference proteome</keyword>
<dbReference type="Proteomes" id="UP000740926">
    <property type="component" value="Unassembled WGS sequence"/>
</dbReference>
<sequence length="155" mass="16681">MTTSSGATAIGVNHLPYALQSRTLLFLAGSQLCRHQLHGLRPREPCLHVGQVLRPDKPRLLGAELVQQLPVPLHAGDGIAHGLQLTLVRDLVAADQVQPRQGMVTGCMIRSGSGMMLEVQGFLSTRMPAKVVPLAKAAMIWSVIRVPTMIPCPGR</sequence>